<dbReference type="STRING" id="1437608.GCA_000771645_01527"/>
<dbReference type="GO" id="GO:0016747">
    <property type="term" value="F:acyltransferase activity, transferring groups other than amino-acyl groups"/>
    <property type="evidence" value="ECO:0007669"/>
    <property type="project" value="TreeGrafter"/>
</dbReference>
<accession>A0A087A0Y2</accession>
<name>A0A087A0Y2_9BIFI</name>
<dbReference type="PANTHER" id="PTHR48098:SF1">
    <property type="entry name" value="DIACYLGLYCEROL ACYLTRANSFERASE_MYCOLYLTRANSFERASE AG85A"/>
    <property type="match status" value="1"/>
</dbReference>
<dbReference type="AlphaFoldDB" id="A0A087A0Y2"/>
<dbReference type="SUPFAM" id="SSF53474">
    <property type="entry name" value="alpha/beta-Hydrolases"/>
    <property type="match status" value="1"/>
</dbReference>
<keyword evidence="1" id="KW-0472">Membrane</keyword>
<feature type="transmembrane region" description="Helical" evidence="1">
    <location>
        <begin position="49"/>
        <end position="70"/>
    </location>
</feature>
<keyword evidence="1" id="KW-1133">Transmembrane helix</keyword>
<dbReference type="InterPro" id="IPR000801">
    <property type="entry name" value="Esterase-like"/>
</dbReference>
<evidence type="ECO:0000313" key="3">
    <source>
        <dbReference type="Proteomes" id="UP000029108"/>
    </source>
</evidence>
<comment type="caution">
    <text evidence="2">The sequence shown here is derived from an EMBL/GenBank/DDBJ whole genome shotgun (WGS) entry which is preliminary data.</text>
</comment>
<dbReference type="InterPro" id="IPR029058">
    <property type="entry name" value="AB_hydrolase_fold"/>
</dbReference>
<gene>
    <name evidence="2" type="ORF">BBIA_0854</name>
</gene>
<proteinExistence type="predicted"/>
<feature type="transmembrane region" description="Helical" evidence="1">
    <location>
        <begin position="112"/>
        <end position="129"/>
    </location>
</feature>
<dbReference type="PANTHER" id="PTHR48098">
    <property type="entry name" value="ENTEROCHELIN ESTERASE-RELATED"/>
    <property type="match status" value="1"/>
</dbReference>
<dbReference type="InterPro" id="IPR050583">
    <property type="entry name" value="Mycobacterial_A85_antigen"/>
</dbReference>
<reference evidence="2 3" key="1">
    <citation type="submission" date="2014-03" db="EMBL/GenBank/DDBJ databases">
        <title>Genomics of Bifidobacteria.</title>
        <authorList>
            <person name="Ventura M."/>
            <person name="Milani C."/>
            <person name="Lugli G.A."/>
        </authorList>
    </citation>
    <scope>NUCLEOTIDE SEQUENCE [LARGE SCALE GENOMIC DNA]</scope>
    <source>
        <strain evidence="2 3">DSM 23969</strain>
    </source>
</reference>
<dbReference type="OrthoDB" id="3723842at2"/>
<keyword evidence="3" id="KW-1185">Reference proteome</keyword>
<dbReference type="EMBL" id="JGYN01000005">
    <property type="protein sequence ID" value="KFI52432.1"/>
    <property type="molecule type" value="Genomic_DNA"/>
</dbReference>
<dbReference type="Pfam" id="PF00756">
    <property type="entry name" value="Esterase"/>
    <property type="match status" value="1"/>
</dbReference>
<dbReference type="Gene3D" id="3.40.50.1820">
    <property type="entry name" value="alpha/beta hydrolase"/>
    <property type="match status" value="1"/>
</dbReference>
<organism evidence="2 3">
    <name type="scientific">Bifidobacterium biavatii DSM 23969</name>
    <dbReference type="NCBI Taxonomy" id="1437608"/>
    <lineage>
        <taxon>Bacteria</taxon>
        <taxon>Bacillati</taxon>
        <taxon>Actinomycetota</taxon>
        <taxon>Actinomycetes</taxon>
        <taxon>Bifidobacteriales</taxon>
        <taxon>Bifidobacteriaceae</taxon>
        <taxon>Bifidobacterium</taxon>
    </lineage>
</organism>
<sequence length="462" mass="48554">MQVWSSWLQSLMRVRIVSGPFHDGVLLVAAAGLLILAAWQLACFDRVRLLWQLLAGVATGAAGLLAAWLISDVIMVFGVSLGWAVIGWAAAGFAALGFVIATAVQARALRRVIAIVMIPVMLVAAAVQVDTVFGEYQTIGSLVGWSPYQSVSQAGIARPTMTVDQWKRRAADGDLPNMPSTGRLFSERIANTASRFRARPAMVWLPPAALSDTPPKLPVLILLAGQPGSPGRAMQASGITALLNDYAAAHDGLAPIVVSPDQNGGDTINSLCADTAKFGKAETYLTKDVPNWIAAHLPADDAGAKWAISGFSQGGTCSTQLAPRHADLFGTMIAVDGEIAPTSGSVDNMVASYFGGDRKAYEAQVPVNALAAHAPSDQAAVLAAGENDTVSVDNVKTIGAAARKAGWDVTELEAPGTGHDWHAVHAVLEAALPWWCARVGLGSSSTTTNKTWKDYDKLEVLQ</sequence>
<dbReference type="Proteomes" id="UP000029108">
    <property type="component" value="Unassembled WGS sequence"/>
</dbReference>
<feature type="transmembrane region" description="Helical" evidence="1">
    <location>
        <begin position="76"/>
        <end position="100"/>
    </location>
</feature>
<keyword evidence="1" id="KW-0812">Transmembrane</keyword>
<protein>
    <submittedName>
        <fullName evidence="2">Putative esterase</fullName>
    </submittedName>
</protein>
<dbReference type="eggNOG" id="COG0627">
    <property type="taxonomic scope" value="Bacteria"/>
</dbReference>
<feature type="transmembrane region" description="Helical" evidence="1">
    <location>
        <begin position="20"/>
        <end position="42"/>
    </location>
</feature>
<evidence type="ECO:0000313" key="2">
    <source>
        <dbReference type="EMBL" id="KFI52432.1"/>
    </source>
</evidence>
<evidence type="ECO:0000256" key="1">
    <source>
        <dbReference type="SAM" id="Phobius"/>
    </source>
</evidence>